<dbReference type="AlphaFoldDB" id="F4RHG9"/>
<feature type="region of interest" description="Disordered" evidence="2">
    <location>
        <begin position="1"/>
        <end position="20"/>
    </location>
</feature>
<feature type="region of interest" description="Disordered" evidence="2">
    <location>
        <begin position="70"/>
        <end position="104"/>
    </location>
</feature>
<dbReference type="HOGENOM" id="CLU_1547941_0_0_1"/>
<evidence type="ECO:0000313" key="4">
    <source>
        <dbReference type="Proteomes" id="UP000001072"/>
    </source>
</evidence>
<gene>
    <name evidence="3" type="ORF">MELLADRAFT_105117</name>
</gene>
<dbReference type="InParanoid" id="F4RHG9"/>
<feature type="compositionally biased region" description="Polar residues" evidence="2">
    <location>
        <begin position="135"/>
        <end position="148"/>
    </location>
</feature>
<feature type="region of interest" description="Disordered" evidence="2">
    <location>
        <begin position="118"/>
        <end position="173"/>
    </location>
</feature>
<evidence type="ECO:0000256" key="1">
    <source>
        <dbReference type="SAM" id="Coils"/>
    </source>
</evidence>
<organism evidence="4">
    <name type="scientific">Melampsora larici-populina (strain 98AG31 / pathotype 3-4-7)</name>
    <name type="common">Poplar leaf rust fungus</name>
    <dbReference type="NCBI Taxonomy" id="747676"/>
    <lineage>
        <taxon>Eukaryota</taxon>
        <taxon>Fungi</taxon>
        <taxon>Dikarya</taxon>
        <taxon>Basidiomycota</taxon>
        <taxon>Pucciniomycotina</taxon>
        <taxon>Pucciniomycetes</taxon>
        <taxon>Pucciniales</taxon>
        <taxon>Melampsoraceae</taxon>
        <taxon>Melampsora</taxon>
    </lineage>
</organism>
<name>F4RHG9_MELLP</name>
<feature type="compositionally biased region" description="Polar residues" evidence="2">
    <location>
        <begin position="70"/>
        <end position="97"/>
    </location>
</feature>
<feature type="coiled-coil region" evidence="1">
    <location>
        <begin position="20"/>
        <end position="54"/>
    </location>
</feature>
<dbReference type="GeneID" id="18922500"/>
<dbReference type="KEGG" id="mlr:MELLADRAFT_105117"/>
<dbReference type="VEuPathDB" id="FungiDB:MELLADRAFT_105117"/>
<keyword evidence="4" id="KW-1185">Reference proteome</keyword>
<dbReference type="RefSeq" id="XP_007408367.1">
    <property type="nucleotide sequence ID" value="XM_007408305.1"/>
</dbReference>
<keyword evidence="1" id="KW-0175">Coiled coil</keyword>
<feature type="compositionally biased region" description="Basic and acidic residues" evidence="2">
    <location>
        <begin position="162"/>
        <end position="173"/>
    </location>
</feature>
<reference evidence="4" key="1">
    <citation type="journal article" date="2011" name="Proc. Natl. Acad. Sci. U.S.A.">
        <title>Obligate biotrophy features unraveled by the genomic analysis of rust fungi.</title>
        <authorList>
            <person name="Duplessis S."/>
            <person name="Cuomo C.A."/>
            <person name="Lin Y.-C."/>
            <person name="Aerts A."/>
            <person name="Tisserant E."/>
            <person name="Veneault-Fourrey C."/>
            <person name="Joly D.L."/>
            <person name="Hacquard S."/>
            <person name="Amselem J."/>
            <person name="Cantarel B.L."/>
            <person name="Chiu R."/>
            <person name="Coutinho P.M."/>
            <person name="Feau N."/>
            <person name="Field M."/>
            <person name="Frey P."/>
            <person name="Gelhaye E."/>
            <person name="Goldberg J."/>
            <person name="Grabherr M.G."/>
            <person name="Kodira C.D."/>
            <person name="Kohler A."/>
            <person name="Kuees U."/>
            <person name="Lindquist E.A."/>
            <person name="Lucas S.M."/>
            <person name="Mago R."/>
            <person name="Mauceli E."/>
            <person name="Morin E."/>
            <person name="Murat C."/>
            <person name="Pangilinan J.L."/>
            <person name="Park R."/>
            <person name="Pearson M."/>
            <person name="Quesneville H."/>
            <person name="Rouhier N."/>
            <person name="Sakthikumar S."/>
            <person name="Salamov A.A."/>
            <person name="Schmutz J."/>
            <person name="Selles B."/>
            <person name="Shapiro H."/>
            <person name="Tanguay P."/>
            <person name="Tuskan G.A."/>
            <person name="Henrissat B."/>
            <person name="Van de Peer Y."/>
            <person name="Rouze P."/>
            <person name="Ellis J.G."/>
            <person name="Dodds P.N."/>
            <person name="Schein J.E."/>
            <person name="Zhong S."/>
            <person name="Hamelin R.C."/>
            <person name="Grigoriev I.V."/>
            <person name="Szabo L.J."/>
            <person name="Martin F."/>
        </authorList>
    </citation>
    <scope>NUCLEOTIDE SEQUENCE [LARGE SCALE GENOMIC DNA]</scope>
    <source>
        <strain evidence="4">98AG31 / pathotype 3-4-7</strain>
    </source>
</reference>
<accession>F4RHG9</accession>
<sequence>MQQAPAKSSRRAGEIPATDVMSHDQIIMTLQAKVEKLEQEKSEWETKAQLAIADRDPIEALEQTIAQLVTERSPNTAQSAGSNNPFASYRNSATTPTPAGPCGQRLVDTSIAQELVESSPVMADQSSPRPVLQPPTLSIGQAFTQPVEGNQEETQRVSFSTFRREHTEKPNCT</sequence>
<protein>
    <submittedName>
        <fullName evidence="3">Uncharacterized protein</fullName>
    </submittedName>
</protein>
<dbReference type="Proteomes" id="UP000001072">
    <property type="component" value="Unassembled WGS sequence"/>
</dbReference>
<dbReference type="EMBL" id="GL883101">
    <property type="protein sequence ID" value="EGG08169.1"/>
    <property type="molecule type" value="Genomic_DNA"/>
</dbReference>
<evidence type="ECO:0000313" key="3">
    <source>
        <dbReference type="EMBL" id="EGG08169.1"/>
    </source>
</evidence>
<evidence type="ECO:0000256" key="2">
    <source>
        <dbReference type="SAM" id="MobiDB-lite"/>
    </source>
</evidence>
<proteinExistence type="predicted"/>